<gene>
    <name evidence="1" type="ORF">ACFP0N_17675</name>
</gene>
<dbReference type="RefSeq" id="WP_345330728.1">
    <property type="nucleotide sequence ID" value="NZ_BAAAVH010000123.1"/>
</dbReference>
<sequence>MNTNHSITLHPVVVTATTEHRAARRALTWPGLTVVRAADVKAGDLIISGFQPAGPGHLPRADYFAYGPYAANPTPYDPTCGCGVCDLDEVQRQTGTVVLSKGFPWDSCDPWPADDLVLIFPFPGQPLTFDQAADLAQGRPIGPIDFASAASIKNYLEHGWYLTVKETASL</sequence>
<accession>A0ABW1EYP4</accession>
<evidence type="ECO:0000313" key="1">
    <source>
        <dbReference type="EMBL" id="MFC5886799.1"/>
    </source>
</evidence>
<name>A0ABW1EYP4_9ACTN</name>
<reference evidence="2" key="1">
    <citation type="journal article" date="2019" name="Int. J. Syst. Evol. Microbiol.">
        <title>The Global Catalogue of Microorganisms (GCM) 10K type strain sequencing project: providing services to taxonomists for standard genome sequencing and annotation.</title>
        <authorList>
            <consortium name="The Broad Institute Genomics Platform"/>
            <consortium name="The Broad Institute Genome Sequencing Center for Infectious Disease"/>
            <person name="Wu L."/>
            <person name="Ma J."/>
        </authorList>
    </citation>
    <scope>NUCLEOTIDE SEQUENCE [LARGE SCALE GENOMIC DNA]</scope>
    <source>
        <strain evidence="2">CGMCC 4.1469</strain>
    </source>
</reference>
<protein>
    <submittedName>
        <fullName evidence="1">Uncharacterized protein</fullName>
    </submittedName>
</protein>
<keyword evidence="2" id="KW-1185">Reference proteome</keyword>
<proteinExistence type="predicted"/>
<evidence type="ECO:0000313" key="2">
    <source>
        <dbReference type="Proteomes" id="UP001596067"/>
    </source>
</evidence>
<dbReference type="EMBL" id="JBHSOD010000020">
    <property type="protein sequence ID" value="MFC5886799.1"/>
    <property type="molecule type" value="Genomic_DNA"/>
</dbReference>
<comment type="caution">
    <text evidence="1">The sequence shown here is derived from an EMBL/GenBank/DDBJ whole genome shotgun (WGS) entry which is preliminary data.</text>
</comment>
<dbReference type="Proteomes" id="UP001596067">
    <property type="component" value="Unassembled WGS sequence"/>
</dbReference>
<organism evidence="1 2">
    <name type="scientific">Kitasatospora aburaviensis</name>
    <dbReference type="NCBI Taxonomy" id="67265"/>
    <lineage>
        <taxon>Bacteria</taxon>
        <taxon>Bacillati</taxon>
        <taxon>Actinomycetota</taxon>
        <taxon>Actinomycetes</taxon>
        <taxon>Kitasatosporales</taxon>
        <taxon>Streptomycetaceae</taxon>
        <taxon>Kitasatospora</taxon>
    </lineage>
</organism>